<keyword evidence="2 4" id="KW-0694">RNA-binding</keyword>
<sequence length="118" mass="13954">MENKVIVRVSYKNLLQEYCQKMKMTLLQYRTYQEGPSHIPEFYSFVEIGNSTYMGDVKKSKKDAEQDVAHFAFMCTTEPRYIKLRMIRCGASYVLDRPLYSLRNKWRLAAGLALFFPF</sequence>
<dbReference type="PANTHER" id="PTHR46031:SF26">
    <property type="entry name" value="DOUBLE-STRANDED RNA-BINDING PROTEIN 2"/>
    <property type="match status" value="1"/>
</dbReference>
<dbReference type="SUPFAM" id="SSF54768">
    <property type="entry name" value="dsRNA-binding domain-like"/>
    <property type="match status" value="1"/>
</dbReference>
<evidence type="ECO:0000256" key="4">
    <source>
        <dbReference type="PROSITE-ProRule" id="PRU00266"/>
    </source>
</evidence>
<comment type="caution">
    <text evidence="6">The sequence shown here is derived from an EMBL/GenBank/DDBJ whole genome shotgun (WGS) entry which is preliminary data.</text>
</comment>
<dbReference type="SMART" id="SM00358">
    <property type="entry name" value="DSRM"/>
    <property type="match status" value="1"/>
</dbReference>
<dbReference type="Gene3D" id="3.30.160.20">
    <property type="match status" value="1"/>
</dbReference>
<organism evidence="6 7">
    <name type="scientific">Ananas comosus</name>
    <name type="common">Pineapple</name>
    <name type="synonym">Ananas ananas</name>
    <dbReference type="NCBI Taxonomy" id="4615"/>
    <lineage>
        <taxon>Eukaryota</taxon>
        <taxon>Viridiplantae</taxon>
        <taxon>Streptophyta</taxon>
        <taxon>Embryophyta</taxon>
        <taxon>Tracheophyta</taxon>
        <taxon>Spermatophyta</taxon>
        <taxon>Magnoliopsida</taxon>
        <taxon>Liliopsida</taxon>
        <taxon>Poales</taxon>
        <taxon>Bromeliaceae</taxon>
        <taxon>Bromelioideae</taxon>
        <taxon>Ananas</taxon>
    </lineage>
</organism>
<evidence type="ECO:0000256" key="2">
    <source>
        <dbReference type="ARBA" id="ARBA00022884"/>
    </source>
</evidence>
<proteinExistence type="predicted"/>
<feature type="domain" description="DRBM" evidence="5">
    <location>
        <begin position="10"/>
        <end position="78"/>
    </location>
</feature>
<dbReference type="EMBL" id="LSRQ01000410">
    <property type="protein sequence ID" value="OAY83021.1"/>
    <property type="molecule type" value="Genomic_DNA"/>
</dbReference>
<evidence type="ECO:0000313" key="6">
    <source>
        <dbReference type="EMBL" id="OAY83021.1"/>
    </source>
</evidence>
<evidence type="ECO:0000256" key="1">
    <source>
        <dbReference type="ARBA" id="ARBA00022737"/>
    </source>
</evidence>
<evidence type="ECO:0000259" key="5">
    <source>
        <dbReference type="PROSITE" id="PS50137"/>
    </source>
</evidence>
<comment type="function">
    <text evidence="3">Binds double-stranded RNA.</text>
</comment>
<protein>
    <submittedName>
        <fullName evidence="6">Double-stranded RNA-binding protein 4</fullName>
    </submittedName>
</protein>
<dbReference type="AlphaFoldDB" id="A0A199W188"/>
<evidence type="ECO:0000256" key="3">
    <source>
        <dbReference type="ARBA" id="ARBA00037597"/>
    </source>
</evidence>
<accession>A0A199W188</accession>
<dbReference type="Proteomes" id="UP000092600">
    <property type="component" value="Unassembled WGS sequence"/>
</dbReference>
<dbReference type="PANTHER" id="PTHR46031">
    <property type="match status" value="1"/>
</dbReference>
<dbReference type="InterPro" id="IPR014720">
    <property type="entry name" value="dsRBD_dom"/>
</dbReference>
<dbReference type="PROSITE" id="PS50137">
    <property type="entry name" value="DS_RBD"/>
    <property type="match status" value="1"/>
</dbReference>
<evidence type="ECO:0000313" key="7">
    <source>
        <dbReference type="Proteomes" id="UP000092600"/>
    </source>
</evidence>
<dbReference type="Pfam" id="PF00035">
    <property type="entry name" value="dsrm"/>
    <property type="match status" value="1"/>
</dbReference>
<dbReference type="GO" id="GO:0003723">
    <property type="term" value="F:RNA binding"/>
    <property type="evidence" value="ECO:0007669"/>
    <property type="project" value="UniProtKB-UniRule"/>
</dbReference>
<name>A0A199W188_ANACO</name>
<keyword evidence="1" id="KW-0677">Repeat</keyword>
<dbReference type="STRING" id="4615.A0A199W188"/>
<reference evidence="6 7" key="1">
    <citation type="journal article" date="2016" name="DNA Res.">
        <title>The draft genome of MD-2 pineapple using hybrid error correction of long reads.</title>
        <authorList>
            <person name="Redwan R.M."/>
            <person name="Saidin A."/>
            <person name="Kumar S.V."/>
        </authorList>
    </citation>
    <scope>NUCLEOTIDE SEQUENCE [LARGE SCALE GENOMIC DNA]</scope>
    <source>
        <strain evidence="7">cv. MD2</strain>
        <tissue evidence="6">Leaf</tissue>
    </source>
</reference>
<gene>
    <name evidence="6" type="ORF">ACMD2_12869</name>
</gene>